<dbReference type="GO" id="GO:0003866">
    <property type="term" value="F:3-phosphoshikimate 1-carboxyvinyltransferase activity"/>
    <property type="evidence" value="ECO:0007669"/>
    <property type="project" value="UniProtKB-UniRule"/>
</dbReference>
<dbReference type="HAMAP" id="MF_00210">
    <property type="entry name" value="EPSP_synth"/>
    <property type="match status" value="1"/>
</dbReference>
<name>A0A4P9UUD8_METBY</name>
<evidence type="ECO:0000256" key="6">
    <source>
        <dbReference type="ARBA" id="ARBA00022679"/>
    </source>
</evidence>
<dbReference type="Pfam" id="PF00275">
    <property type="entry name" value="EPSP_synthase"/>
    <property type="match status" value="1"/>
</dbReference>
<comment type="pathway">
    <text evidence="2 9">Metabolic intermediate biosynthesis; chorismate biosynthesis; chorismate from D-erythrose 4-phosphate and phosphoenolpyruvate: step 6/7.</text>
</comment>
<dbReference type="Proteomes" id="UP000305881">
    <property type="component" value="Chromosome"/>
</dbReference>
<organism evidence="11 12">
    <name type="scientific">Methylotuvimicrobium buryatense</name>
    <name type="common">Methylomicrobium buryatense</name>
    <dbReference type="NCBI Taxonomy" id="95641"/>
    <lineage>
        <taxon>Bacteria</taxon>
        <taxon>Pseudomonadati</taxon>
        <taxon>Pseudomonadota</taxon>
        <taxon>Gammaproteobacteria</taxon>
        <taxon>Methylococcales</taxon>
        <taxon>Methylococcaceae</taxon>
        <taxon>Methylotuvimicrobium</taxon>
    </lineage>
</organism>
<dbReference type="UniPathway" id="UPA00053">
    <property type="reaction ID" value="UER00089"/>
</dbReference>
<evidence type="ECO:0000256" key="3">
    <source>
        <dbReference type="ARBA" id="ARBA00009948"/>
    </source>
</evidence>
<dbReference type="FunFam" id="3.65.10.10:FF:000005">
    <property type="entry name" value="3-phosphoshikimate 1-carboxyvinyltransferase"/>
    <property type="match status" value="1"/>
</dbReference>
<comment type="subunit">
    <text evidence="9">Monomer.</text>
</comment>
<feature type="binding site" evidence="9">
    <location>
        <position position="347"/>
    </location>
    <ligand>
        <name>3-phosphoshikimate</name>
        <dbReference type="ChEBI" id="CHEBI:145989"/>
    </ligand>
</feature>
<evidence type="ECO:0000256" key="2">
    <source>
        <dbReference type="ARBA" id="ARBA00004811"/>
    </source>
</evidence>
<dbReference type="STRING" id="675511.GCA_000341735_00175"/>
<accession>A0A4P9UUD8</accession>
<keyword evidence="12" id="KW-1185">Reference proteome</keyword>
<reference evidence="12" key="1">
    <citation type="journal article" date="2019" name="J. Bacteriol.">
        <title>A Mutagenic Screen Identifies a TonB-Dependent Receptor Required for the Lanthanide Metal Switch in the Type I Methanotroph 'Methylotuvimicrobium buryatense' 5GB1C.</title>
        <authorList>
            <person name="Groom J.D."/>
            <person name="Ford S.M."/>
            <person name="Pesesky M.W."/>
            <person name="Lidstrom M.E."/>
        </authorList>
    </citation>
    <scope>NUCLEOTIDE SEQUENCE [LARGE SCALE GENOMIC DNA]</scope>
    <source>
        <strain evidence="12">5GB1C</strain>
    </source>
</reference>
<dbReference type="GO" id="GO:0009423">
    <property type="term" value="P:chorismate biosynthetic process"/>
    <property type="evidence" value="ECO:0007669"/>
    <property type="project" value="UniProtKB-UniRule"/>
</dbReference>
<feature type="binding site" evidence="9">
    <location>
        <position position="351"/>
    </location>
    <ligand>
        <name>phosphoenolpyruvate</name>
        <dbReference type="ChEBI" id="CHEBI:58702"/>
    </ligand>
</feature>
<comment type="caution">
    <text evidence="9">Lacks conserved residue(s) required for the propagation of feature annotation.</text>
</comment>
<feature type="binding site" evidence="9">
    <location>
        <position position="25"/>
    </location>
    <ligand>
        <name>phosphoenolpyruvate</name>
        <dbReference type="ChEBI" id="CHEBI:58702"/>
    </ligand>
</feature>
<feature type="domain" description="Enolpyruvate transferase" evidence="10">
    <location>
        <begin position="9"/>
        <end position="425"/>
    </location>
</feature>
<feature type="binding site" evidence="9">
    <location>
        <position position="174"/>
    </location>
    <ligand>
        <name>phosphoenolpyruvate</name>
        <dbReference type="ChEBI" id="CHEBI:58702"/>
    </ligand>
</feature>
<dbReference type="Gene3D" id="3.65.10.10">
    <property type="entry name" value="Enolpyruvate transferase domain"/>
    <property type="match status" value="2"/>
</dbReference>
<keyword evidence="4 9" id="KW-0963">Cytoplasm</keyword>
<protein>
    <recommendedName>
        <fullName evidence="9">3-phosphoshikimate 1-carboxyvinyltransferase</fullName>
        <ecNumber evidence="9">2.5.1.19</ecNumber>
    </recommendedName>
    <alternativeName>
        <fullName evidence="9">5-enolpyruvylshikimate-3-phosphate synthase</fullName>
        <shortName evidence="9">EPSP synthase</shortName>
        <shortName evidence="9">EPSPS</shortName>
    </alternativeName>
</protein>
<comment type="function">
    <text evidence="1 9">Catalyzes the transfer of the enolpyruvyl moiety of phosphoenolpyruvate (PEP) to the 5-hydroxyl of shikimate-3-phosphate (S3P) to produce enolpyruvyl shikimate-3-phosphate and inorganic phosphate.</text>
</comment>
<dbReference type="AlphaFoldDB" id="A0A4P9UUD8"/>
<dbReference type="InterPro" id="IPR001986">
    <property type="entry name" value="Enolpyruvate_Tfrase_dom"/>
</dbReference>
<dbReference type="CDD" id="cd01556">
    <property type="entry name" value="EPSP_synthase"/>
    <property type="match status" value="1"/>
</dbReference>
<feature type="binding site" evidence="9">
    <location>
        <position position="172"/>
    </location>
    <ligand>
        <name>3-phosphoshikimate</name>
        <dbReference type="ChEBI" id="CHEBI:145989"/>
    </ligand>
</feature>
<dbReference type="KEGG" id="mbur:EQU24_14375"/>
<dbReference type="InterPro" id="IPR006264">
    <property type="entry name" value="EPSP_synthase"/>
</dbReference>
<dbReference type="NCBIfam" id="TIGR01356">
    <property type="entry name" value="aroA"/>
    <property type="match status" value="1"/>
</dbReference>
<gene>
    <name evidence="9 11" type="primary">aroA</name>
    <name evidence="11" type="ORF">EQU24_14375</name>
</gene>
<keyword evidence="7 9" id="KW-0057">Aromatic amino acid biosynthesis</keyword>
<keyword evidence="6 9" id="KW-0808">Transferase</keyword>
<evidence type="ECO:0000256" key="7">
    <source>
        <dbReference type="ARBA" id="ARBA00023141"/>
    </source>
</evidence>
<evidence type="ECO:0000256" key="4">
    <source>
        <dbReference type="ARBA" id="ARBA00022490"/>
    </source>
</evidence>
<dbReference type="PANTHER" id="PTHR21090">
    <property type="entry name" value="AROM/DEHYDROQUINATE SYNTHASE"/>
    <property type="match status" value="1"/>
</dbReference>
<dbReference type="GO" id="GO:0005737">
    <property type="term" value="C:cytoplasm"/>
    <property type="evidence" value="ECO:0007669"/>
    <property type="project" value="UniProtKB-SubCell"/>
</dbReference>
<dbReference type="PANTHER" id="PTHR21090:SF5">
    <property type="entry name" value="PENTAFUNCTIONAL AROM POLYPEPTIDE"/>
    <property type="match status" value="1"/>
</dbReference>
<dbReference type="SUPFAM" id="SSF55205">
    <property type="entry name" value="EPT/RTPC-like"/>
    <property type="match status" value="1"/>
</dbReference>
<feature type="binding site" evidence="9">
    <location>
        <position position="25"/>
    </location>
    <ligand>
        <name>3-phosphoshikimate</name>
        <dbReference type="ChEBI" id="CHEBI:145989"/>
    </ligand>
</feature>
<sequence>MAKTITFTVQPGGSLNGQARVPGDKSISHRSIMLGSLADGVTHVKGFLEAEDALATLQAFRDMGVVIEGPKNGELTIHGVGKHGLKAPQKPLYLGNSGTSMRLLSGLLAGQAFDSVLTGDKSLSGRPMKRVTDPLAQMGAVIETTEKGTAPLHIKGQAGKLKGIDYQMPMASAQVKSCLLLAGMYAEGATRVTEPAPTRDHTERMLSGFSYPVEKDGARVTITAEGRLTASDIDVPSDISSAAFFLVGASIAPGSDIVLNHVGINPTRTGVIDILRLMGANIEILNERIVGGEPVADLHVKSAPLKGIDIPEELVPLAIDEFPVLFVAAACAEGQTRLTGAEELRVKESDRIQVMADGLKILGVDAQPTPDGMIIQGGKIGSGSVESHGDHRIAMAFSIAGLRADGKIVINDCENVNTSFPEFIEIAPALGLKLQSEQG</sequence>
<evidence type="ECO:0000256" key="9">
    <source>
        <dbReference type="HAMAP-Rule" id="MF_00210"/>
    </source>
</evidence>
<dbReference type="EMBL" id="CP035467">
    <property type="protein sequence ID" value="QCW83296.1"/>
    <property type="molecule type" value="Genomic_DNA"/>
</dbReference>
<feature type="binding site" evidence="9">
    <location>
        <position position="98"/>
    </location>
    <ligand>
        <name>phosphoenolpyruvate</name>
        <dbReference type="ChEBI" id="CHEBI:58702"/>
    </ligand>
</feature>
<evidence type="ECO:0000256" key="1">
    <source>
        <dbReference type="ARBA" id="ARBA00002174"/>
    </source>
</evidence>
<dbReference type="FunFam" id="3.65.10.10:FF:000006">
    <property type="entry name" value="3-phosphoshikimate 1-carboxyvinyltransferase"/>
    <property type="match status" value="1"/>
</dbReference>
<evidence type="ECO:0000256" key="5">
    <source>
        <dbReference type="ARBA" id="ARBA00022605"/>
    </source>
</evidence>
<comment type="similarity">
    <text evidence="3 9">Belongs to the EPSP synthase family.</text>
</comment>
<feature type="binding site" evidence="9">
    <location>
        <position position="126"/>
    </location>
    <ligand>
        <name>phosphoenolpyruvate</name>
        <dbReference type="ChEBI" id="CHEBI:58702"/>
    </ligand>
</feature>
<dbReference type="InterPro" id="IPR023193">
    <property type="entry name" value="EPSP_synthase_CS"/>
</dbReference>
<dbReference type="RefSeq" id="WP_026129956.1">
    <property type="nucleotide sequence ID" value="NZ_CP035467.1"/>
</dbReference>
<dbReference type="EC" id="2.5.1.19" evidence="9"/>
<dbReference type="InterPro" id="IPR013792">
    <property type="entry name" value="RNA3'P_cycl/enolpyr_Trfase_a/b"/>
</dbReference>
<feature type="binding site" evidence="9">
    <location>
        <position position="26"/>
    </location>
    <ligand>
        <name>3-phosphoshikimate</name>
        <dbReference type="ChEBI" id="CHEBI:145989"/>
    </ligand>
</feature>
<evidence type="ECO:0000313" key="12">
    <source>
        <dbReference type="Proteomes" id="UP000305881"/>
    </source>
</evidence>
<feature type="binding site" evidence="9">
    <location>
        <position position="320"/>
    </location>
    <ligand>
        <name>3-phosphoshikimate</name>
        <dbReference type="ChEBI" id="CHEBI:145989"/>
    </ligand>
</feature>
<dbReference type="OrthoDB" id="9809920at2"/>
<dbReference type="GO" id="GO:0009073">
    <property type="term" value="P:aromatic amino acid family biosynthetic process"/>
    <property type="evidence" value="ECO:0007669"/>
    <property type="project" value="UniProtKB-KW"/>
</dbReference>
<dbReference type="PROSITE" id="PS00885">
    <property type="entry name" value="EPSP_SYNTHASE_2"/>
    <property type="match status" value="1"/>
</dbReference>
<comment type="catalytic activity">
    <reaction evidence="8">
        <text>3-phosphoshikimate + phosphoenolpyruvate = 5-O-(1-carboxyvinyl)-3-phosphoshikimate + phosphate</text>
        <dbReference type="Rhea" id="RHEA:21256"/>
        <dbReference type="ChEBI" id="CHEBI:43474"/>
        <dbReference type="ChEBI" id="CHEBI:57701"/>
        <dbReference type="ChEBI" id="CHEBI:58702"/>
        <dbReference type="ChEBI" id="CHEBI:145989"/>
        <dbReference type="EC" id="2.5.1.19"/>
    </reaction>
    <physiologicalReaction direction="left-to-right" evidence="8">
        <dbReference type="Rhea" id="RHEA:21257"/>
    </physiologicalReaction>
</comment>
<proteinExistence type="inferred from homology"/>
<feature type="binding site" evidence="9">
    <location>
        <position position="30"/>
    </location>
    <ligand>
        <name>3-phosphoshikimate</name>
        <dbReference type="ChEBI" id="CHEBI:145989"/>
    </ligand>
</feature>
<comment type="subcellular location">
    <subcellularLocation>
        <location evidence="9">Cytoplasm</location>
    </subcellularLocation>
</comment>
<feature type="binding site" evidence="9">
    <location>
        <position position="174"/>
    </location>
    <ligand>
        <name>3-phosphoshikimate</name>
        <dbReference type="ChEBI" id="CHEBI:145989"/>
    </ligand>
</feature>
<dbReference type="GO" id="GO:0008652">
    <property type="term" value="P:amino acid biosynthetic process"/>
    <property type="evidence" value="ECO:0007669"/>
    <property type="project" value="UniProtKB-KW"/>
</dbReference>
<dbReference type="InterPro" id="IPR036968">
    <property type="entry name" value="Enolpyruvate_Tfrase_sf"/>
</dbReference>
<feature type="binding site" evidence="9">
    <location>
        <position position="392"/>
    </location>
    <ligand>
        <name>phosphoenolpyruvate</name>
        <dbReference type="ChEBI" id="CHEBI:58702"/>
    </ligand>
</feature>
<dbReference type="PROSITE" id="PS00104">
    <property type="entry name" value="EPSP_SYNTHASE_1"/>
    <property type="match status" value="1"/>
</dbReference>
<feature type="active site" description="Proton acceptor" evidence="9">
    <location>
        <position position="320"/>
    </location>
</feature>
<evidence type="ECO:0000313" key="11">
    <source>
        <dbReference type="EMBL" id="QCW83296.1"/>
    </source>
</evidence>
<evidence type="ECO:0000259" key="10">
    <source>
        <dbReference type="Pfam" id="PF00275"/>
    </source>
</evidence>
<keyword evidence="5 9" id="KW-0028">Amino-acid biosynthesis</keyword>
<evidence type="ECO:0000256" key="8">
    <source>
        <dbReference type="ARBA" id="ARBA00044633"/>
    </source>
</evidence>
<dbReference type="PIRSF" id="PIRSF000505">
    <property type="entry name" value="EPSPS"/>
    <property type="match status" value="1"/>
</dbReference>